<dbReference type="OrthoDB" id="477744at2"/>
<dbReference type="GO" id="GO:0016705">
    <property type="term" value="F:oxidoreductase activity, acting on paired donors, with incorporation or reduction of molecular oxygen"/>
    <property type="evidence" value="ECO:0007669"/>
    <property type="project" value="UniProtKB-ARBA"/>
</dbReference>
<dbReference type="CDD" id="cd03469">
    <property type="entry name" value="Rieske_RO_Alpha_N"/>
    <property type="match status" value="1"/>
</dbReference>
<gene>
    <name evidence="8" type="ORF">DYY88_08590</name>
</gene>
<dbReference type="InterPro" id="IPR001663">
    <property type="entry name" value="Rng_hydr_dOase-A"/>
</dbReference>
<keyword evidence="5" id="KW-0408">Iron</keyword>
<evidence type="ECO:0000256" key="1">
    <source>
        <dbReference type="ARBA" id="ARBA00001962"/>
    </source>
</evidence>
<dbReference type="GO" id="GO:0051213">
    <property type="term" value="F:dioxygenase activity"/>
    <property type="evidence" value="ECO:0007669"/>
    <property type="project" value="UniProtKB-KW"/>
</dbReference>
<protein>
    <submittedName>
        <fullName evidence="8">Aromatic ring-hydroxylating dioxygenase subunit alpha</fullName>
    </submittedName>
</protein>
<evidence type="ECO:0000256" key="6">
    <source>
        <dbReference type="ARBA" id="ARBA00023014"/>
    </source>
</evidence>
<accession>A0A4Q7E8Y6</accession>
<dbReference type="RefSeq" id="WP_052288570.1">
    <property type="nucleotide sequence ID" value="NZ_QVFV01000002.1"/>
</dbReference>
<dbReference type="Gene3D" id="2.102.10.10">
    <property type="entry name" value="Rieske [2Fe-2S] iron-sulphur domain"/>
    <property type="match status" value="1"/>
</dbReference>
<keyword evidence="4" id="KW-0560">Oxidoreductase</keyword>
<dbReference type="PRINTS" id="PR00090">
    <property type="entry name" value="RNGDIOXGNASE"/>
</dbReference>
<dbReference type="GO" id="GO:0004497">
    <property type="term" value="F:monooxygenase activity"/>
    <property type="evidence" value="ECO:0007669"/>
    <property type="project" value="UniProtKB-ARBA"/>
</dbReference>
<keyword evidence="3" id="KW-0479">Metal-binding</keyword>
<keyword evidence="6" id="KW-0411">Iron-sulfur</keyword>
<reference evidence="8 9" key="1">
    <citation type="submission" date="2018-11" db="EMBL/GenBank/DDBJ databases">
        <title>Whole genome sequencing of an environmental sample.</title>
        <authorList>
            <person name="Sarangi A.N."/>
            <person name="Singh D."/>
            <person name="Tripathy S."/>
        </authorList>
    </citation>
    <scope>NUCLEOTIDE SEQUENCE [LARGE SCALE GENOMIC DNA]</scope>
    <source>
        <strain evidence="8 9">Lakshadweep</strain>
    </source>
</reference>
<dbReference type="CDD" id="cd00680">
    <property type="entry name" value="RHO_alpha_C"/>
    <property type="match status" value="1"/>
</dbReference>
<evidence type="ECO:0000256" key="5">
    <source>
        <dbReference type="ARBA" id="ARBA00023004"/>
    </source>
</evidence>
<evidence type="ECO:0000313" key="9">
    <source>
        <dbReference type="Proteomes" id="UP000292459"/>
    </source>
</evidence>
<feature type="domain" description="Rieske" evidence="7">
    <location>
        <begin position="64"/>
        <end position="177"/>
    </location>
</feature>
<dbReference type="Proteomes" id="UP000292459">
    <property type="component" value="Unassembled WGS sequence"/>
</dbReference>
<dbReference type="InterPro" id="IPR015879">
    <property type="entry name" value="Ring_hydroxy_dOase_asu_C_dom"/>
</dbReference>
<keyword evidence="2" id="KW-0001">2Fe-2S</keyword>
<dbReference type="Gene3D" id="3.90.380.10">
    <property type="entry name" value="Naphthalene 1,2-dioxygenase Alpha Subunit, Chain A, domain 1"/>
    <property type="match status" value="2"/>
</dbReference>
<dbReference type="Pfam" id="PF00355">
    <property type="entry name" value="Rieske"/>
    <property type="match status" value="1"/>
</dbReference>
<keyword evidence="8" id="KW-0223">Dioxygenase</keyword>
<proteinExistence type="predicted"/>
<dbReference type="GO" id="GO:0051537">
    <property type="term" value="F:2 iron, 2 sulfur cluster binding"/>
    <property type="evidence" value="ECO:0007669"/>
    <property type="project" value="UniProtKB-KW"/>
</dbReference>
<comment type="caution">
    <text evidence="8">The sequence shown here is derived from an EMBL/GenBank/DDBJ whole genome shotgun (WGS) entry which is preliminary data.</text>
</comment>
<dbReference type="InterPro" id="IPR017941">
    <property type="entry name" value="Rieske_2Fe-2S"/>
</dbReference>
<dbReference type="EMBL" id="QVFV01000002">
    <property type="protein sequence ID" value="RZM78839.1"/>
    <property type="molecule type" value="Genomic_DNA"/>
</dbReference>
<dbReference type="SUPFAM" id="SSF55961">
    <property type="entry name" value="Bet v1-like"/>
    <property type="match status" value="1"/>
</dbReference>
<dbReference type="PANTHER" id="PTHR43756">
    <property type="entry name" value="CHOLINE MONOOXYGENASE, CHLOROPLASTIC"/>
    <property type="match status" value="1"/>
</dbReference>
<evidence type="ECO:0000259" key="7">
    <source>
        <dbReference type="PROSITE" id="PS51296"/>
    </source>
</evidence>
<dbReference type="SUPFAM" id="SSF50022">
    <property type="entry name" value="ISP domain"/>
    <property type="match status" value="1"/>
</dbReference>
<evidence type="ECO:0000313" key="8">
    <source>
        <dbReference type="EMBL" id="RZM78839.1"/>
    </source>
</evidence>
<dbReference type="PROSITE" id="PS51296">
    <property type="entry name" value="RIESKE"/>
    <property type="match status" value="1"/>
</dbReference>
<evidence type="ECO:0000256" key="3">
    <source>
        <dbReference type="ARBA" id="ARBA00022723"/>
    </source>
</evidence>
<name>A0A4Q7E8Y6_9CYAN</name>
<dbReference type="GO" id="GO:0005506">
    <property type="term" value="F:iron ion binding"/>
    <property type="evidence" value="ECO:0007669"/>
    <property type="project" value="InterPro"/>
</dbReference>
<sequence>MTQENIAVYPPDLTLIECPEPTQESNDVEVIHLDDYRQTGLPAAAYTSAHYLQRERETVFSHYWVFVGLASDVPNPGDVLPAEVAGMPIALVRDRAGTLRAFHNICSHRGLQLVNAPCNVQGNLRCPYHSWTYKLDGQLKSTPHFGGYYQDSYDGFDRTAKGLKPIRCEQWLDLVFVNIAGDAPPLEEYLQPVIERWATYDLQQLRREPREVGLTCKANWKLAIENFSESYHLTWVHPALNSCSRMEDHFRFEVGDIHVGQGSLLYKSGVIEGRSLPTFANLEAHHKDTVAEYVTVFPNLMLGVHPDYFLVFSVNPLSHDTTRERMSFYFVGDAAMTPENQALRHLPIDLWQDTNDEDIEMIERLQQGRYSPRFDGGCFSPELEQAVYRFQQMVAQAIGE</sequence>
<dbReference type="Pfam" id="PF00848">
    <property type="entry name" value="Ring_hydroxyl_A"/>
    <property type="match status" value="1"/>
</dbReference>
<dbReference type="AlphaFoldDB" id="A0A4Q7E8Y6"/>
<dbReference type="PANTHER" id="PTHR43756:SF5">
    <property type="entry name" value="CHOLINE MONOOXYGENASE, CHLOROPLASTIC"/>
    <property type="match status" value="1"/>
</dbReference>
<evidence type="ECO:0000256" key="2">
    <source>
        <dbReference type="ARBA" id="ARBA00022714"/>
    </source>
</evidence>
<dbReference type="InterPro" id="IPR036922">
    <property type="entry name" value="Rieske_2Fe-2S_sf"/>
</dbReference>
<evidence type="ECO:0000256" key="4">
    <source>
        <dbReference type="ARBA" id="ARBA00023002"/>
    </source>
</evidence>
<keyword evidence="9" id="KW-1185">Reference proteome</keyword>
<organism evidence="8 9">
    <name type="scientific">Leptolyngbya iicbica LK</name>
    <dbReference type="NCBI Taxonomy" id="2294035"/>
    <lineage>
        <taxon>Bacteria</taxon>
        <taxon>Bacillati</taxon>
        <taxon>Cyanobacteriota</taxon>
        <taxon>Cyanophyceae</taxon>
        <taxon>Leptolyngbyales</taxon>
        <taxon>Leptolyngbyaceae</taxon>
        <taxon>Leptolyngbya group</taxon>
        <taxon>Leptolyngbya</taxon>
        <taxon>Leptolyngbya iicbica</taxon>
    </lineage>
</organism>
<comment type="cofactor">
    <cofactor evidence="1">
        <name>Fe cation</name>
        <dbReference type="ChEBI" id="CHEBI:24875"/>
    </cofactor>
</comment>